<name>A0AAE0FLN2_9CHLO</name>
<sequence length="78" mass="8459">MPGRDGGKAKPLKKPKAKGNDDEDEDDKAFKAKQKADAAAIKDMQAKASGARELYRPSMLCECDKGDSPSRDTALFRS</sequence>
<dbReference type="AlphaFoldDB" id="A0AAE0FLN2"/>
<organism evidence="2 3">
    <name type="scientific">Cymbomonas tetramitiformis</name>
    <dbReference type="NCBI Taxonomy" id="36881"/>
    <lineage>
        <taxon>Eukaryota</taxon>
        <taxon>Viridiplantae</taxon>
        <taxon>Chlorophyta</taxon>
        <taxon>Pyramimonadophyceae</taxon>
        <taxon>Pyramimonadales</taxon>
        <taxon>Pyramimonadaceae</taxon>
        <taxon>Cymbomonas</taxon>
    </lineage>
</organism>
<gene>
    <name evidence="2" type="ORF">CYMTET_29093</name>
</gene>
<dbReference type="Proteomes" id="UP001190700">
    <property type="component" value="Unassembled WGS sequence"/>
</dbReference>
<dbReference type="EMBL" id="LGRX02016493">
    <property type="protein sequence ID" value="KAK3262028.1"/>
    <property type="molecule type" value="Genomic_DNA"/>
</dbReference>
<evidence type="ECO:0000256" key="1">
    <source>
        <dbReference type="SAM" id="MobiDB-lite"/>
    </source>
</evidence>
<evidence type="ECO:0000313" key="3">
    <source>
        <dbReference type="Proteomes" id="UP001190700"/>
    </source>
</evidence>
<comment type="caution">
    <text evidence="2">The sequence shown here is derived from an EMBL/GenBank/DDBJ whole genome shotgun (WGS) entry which is preliminary data.</text>
</comment>
<dbReference type="Pfam" id="PF09072">
    <property type="entry name" value="TMA7"/>
    <property type="match status" value="1"/>
</dbReference>
<proteinExistence type="predicted"/>
<reference evidence="2 3" key="1">
    <citation type="journal article" date="2015" name="Genome Biol. Evol.">
        <title>Comparative Genomics of a Bacterivorous Green Alga Reveals Evolutionary Causalities and Consequences of Phago-Mixotrophic Mode of Nutrition.</title>
        <authorList>
            <person name="Burns J.A."/>
            <person name="Paasch A."/>
            <person name="Narechania A."/>
            <person name="Kim E."/>
        </authorList>
    </citation>
    <scope>NUCLEOTIDE SEQUENCE [LARGE SCALE GENOMIC DNA]</scope>
    <source>
        <strain evidence="2 3">PLY_AMNH</strain>
    </source>
</reference>
<protein>
    <recommendedName>
        <fullName evidence="4">Translation machinery associated TMA7</fullName>
    </recommendedName>
</protein>
<dbReference type="InterPro" id="IPR015157">
    <property type="entry name" value="TMA7"/>
</dbReference>
<accession>A0AAE0FLN2</accession>
<dbReference type="PANTHER" id="PTHR28632">
    <property type="entry name" value="TRANSLATION MACHINERY-ASSOCIATED PROTEIN 7"/>
    <property type="match status" value="1"/>
</dbReference>
<evidence type="ECO:0000313" key="2">
    <source>
        <dbReference type="EMBL" id="KAK3262028.1"/>
    </source>
</evidence>
<keyword evidence="3" id="KW-1185">Reference proteome</keyword>
<feature type="region of interest" description="Disordered" evidence="1">
    <location>
        <begin position="1"/>
        <end position="31"/>
    </location>
</feature>
<evidence type="ECO:0008006" key="4">
    <source>
        <dbReference type="Google" id="ProtNLM"/>
    </source>
</evidence>